<dbReference type="AlphaFoldDB" id="S8EBL6"/>
<accession>S8EBL6</accession>
<gene>
    <name evidence="2" type="ORF">FOMPIDRAFT_88988</name>
</gene>
<feature type="compositionally biased region" description="Low complexity" evidence="1">
    <location>
        <begin position="219"/>
        <end position="232"/>
    </location>
</feature>
<feature type="non-terminal residue" evidence="2">
    <location>
        <position position="565"/>
    </location>
</feature>
<feature type="compositionally biased region" description="Pro residues" evidence="1">
    <location>
        <begin position="233"/>
        <end position="251"/>
    </location>
</feature>
<dbReference type="HOGENOM" id="CLU_576226_0_0_1"/>
<organism evidence="2 3">
    <name type="scientific">Fomitopsis schrenkii</name>
    <name type="common">Brown rot fungus</name>
    <dbReference type="NCBI Taxonomy" id="2126942"/>
    <lineage>
        <taxon>Eukaryota</taxon>
        <taxon>Fungi</taxon>
        <taxon>Dikarya</taxon>
        <taxon>Basidiomycota</taxon>
        <taxon>Agaricomycotina</taxon>
        <taxon>Agaricomycetes</taxon>
        <taxon>Polyporales</taxon>
        <taxon>Fomitopsis</taxon>
    </lineage>
</organism>
<evidence type="ECO:0000313" key="2">
    <source>
        <dbReference type="EMBL" id="EPT02332.1"/>
    </source>
</evidence>
<evidence type="ECO:0000256" key="1">
    <source>
        <dbReference type="SAM" id="MobiDB-lite"/>
    </source>
</evidence>
<dbReference type="OrthoDB" id="2803759at2759"/>
<proteinExistence type="predicted"/>
<feature type="region of interest" description="Disordered" evidence="1">
    <location>
        <begin position="141"/>
        <end position="269"/>
    </location>
</feature>
<dbReference type="Proteomes" id="UP000015241">
    <property type="component" value="Unassembled WGS sequence"/>
</dbReference>
<feature type="compositionally biased region" description="Basic and acidic residues" evidence="1">
    <location>
        <begin position="145"/>
        <end position="160"/>
    </location>
</feature>
<dbReference type="EMBL" id="KE504136">
    <property type="protein sequence ID" value="EPT02332.1"/>
    <property type="molecule type" value="Genomic_DNA"/>
</dbReference>
<reference evidence="2 3" key="1">
    <citation type="journal article" date="2012" name="Science">
        <title>The Paleozoic origin of enzymatic lignin decomposition reconstructed from 31 fungal genomes.</title>
        <authorList>
            <person name="Floudas D."/>
            <person name="Binder M."/>
            <person name="Riley R."/>
            <person name="Barry K."/>
            <person name="Blanchette R.A."/>
            <person name="Henrissat B."/>
            <person name="Martinez A.T."/>
            <person name="Otillar R."/>
            <person name="Spatafora J.W."/>
            <person name="Yadav J.S."/>
            <person name="Aerts A."/>
            <person name="Benoit I."/>
            <person name="Boyd A."/>
            <person name="Carlson A."/>
            <person name="Copeland A."/>
            <person name="Coutinho P.M."/>
            <person name="de Vries R.P."/>
            <person name="Ferreira P."/>
            <person name="Findley K."/>
            <person name="Foster B."/>
            <person name="Gaskell J."/>
            <person name="Glotzer D."/>
            <person name="Gorecki P."/>
            <person name="Heitman J."/>
            <person name="Hesse C."/>
            <person name="Hori C."/>
            <person name="Igarashi K."/>
            <person name="Jurgens J.A."/>
            <person name="Kallen N."/>
            <person name="Kersten P."/>
            <person name="Kohler A."/>
            <person name="Kuees U."/>
            <person name="Kumar T.K.A."/>
            <person name="Kuo A."/>
            <person name="LaButti K."/>
            <person name="Larrondo L.F."/>
            <person name="Lindquist E."/>
            <person name="Ling A."/>
            <person name="Lombard V."/>
            <person name="Lucas S."/>
            <person name="Lundell T."/>
            <person name="Martin R."/>
            <person name="McLaughlin D.J."/>
            <person name="Morgenstern I."/>
            <person name="Morin E."/>
            <person name="Murat C."/>
            <person name="Nagy L.G."/>
            <person name="Nolan M."/>
            <person name="Ohm R.A."/>
            <person name="Patyshakuliyeva A."/>
            <person name="Rokas A."/>
            <person name="Ruiz-Duenas F.J."/>
            <person name="Sabat G."/>
            <person name="Salamov A."/>
            <person name="Samejima M."/>
            <person name="Schmutz J."/>
            <person name="Slot J.C."/>
            <person name="St John F."/>
            <person name="Stenlid J."/>
            <person name="Sun H."/>
            <person name="Sun S."/>
            <person name="Syed K."/>
            <person name="Tsang A."/>
            <person name="Wiebenga A."/>
            <person name="Young D."/>
            <person name="Pisabarro A."/>
            <person name="Eastwood D.C."/>
            <person name="Martin F."/>
            <person name="Cullen D."/>
            <person name="Grigoriev I.V."/>
            <person name="Hibbett D.S."/>
        </authorList>
    </citation>
    <scope>NUCLEOTIDE SEQUENCE</scope>
    <source>
        <strain evidence="3">FP-58527</strain>
    </source>
</reference>
<name>S8EBL6_FOMSC</name>
<evidence type="ECO:0000313" key="3">
    <source>
        <dbReference type="Proteomes" id="UP000015241"/>
    </source>
</evidence>
<dbReference type="InParanoid" id="S8EBL6"/>
<protein>
    <submittedName>
        <fullName evidence="2">Uncharacterized protein</fullName>
    </submittedName>
</protein>
<keyword evidence="3" id="KW-1185">Reference proteome</keyword>
<sequence length="565" mass="62607">MDAPYDPNLIYQTYPFHQSPPWLTPPPAPEPGVAPFHFPSHVAAEAGAHGPPHAPPTPAPSDFIYDTVPPHLAPAYFALPYSYAYPAALLFPAMPARPYVPLLSRIQLTEAADCHPGAWPYSGRRHSGRANRATAAIDAVAESAYGERRGGPATQRDRRSASPGGRSAHAPGHASDSRGRSRSVVPLAARLSSPTRADAGVPSASDTGNARRSLADRLSSPSGARAPASSPAQSPPRARPPPARSPPPPAPLDRVPTATFRWDRPDRDVNTLRAIPGQQRVIRDDDNVPRRTRVPIREGHEVLWYLNAPFEDDDTIPVPRLPHESAQGPAPSLGSPQLRPVPPGDFLLHPRWGPFRMASWKRNGAAYMKELMLQEAAGSKNSSRTLSDWADAFRPTGYARREYAGNPADGWTDDLLFRAGFFPASENECREMVWENDMFLFRRDFEMLAMRLHGELQQAPADQRGAVWARIRDSIRRAWGPGLTYFPDARSDDAFLDSEDDLIRLRHWRALARIMSQWDLPTHMLERVQPARGGTVRDTEADVQEVLEELAQREFSRGIHAFPRR</sequence>